<dbReference type="EC" id="3.1.26.4" evidence="6 14"/>
<dbReference type="KEGG" id="mmai:sS8_2352"/>
<feature type="domain" description="RNase H type-2" evidence="17">
    <location>
        <begin position="2"/>
        <end position="191"/>
    </location>
</feature>
<name>A0A250KS11_9GAMM</name>
<dbReference type="GO" id="GO:0030145">
    <property type="term" value="F:manganese ion binding"/>
    <property type="evidence" value="ECO:0007669"/>
    <property type="project" value="UniProtKB-UniRule"/>
</dbReference>
<dbReference type="InterPro" id="IPR022898">
    <property type="entry name" value="RNase_HII"/>
</dbReference>
<reference evidence="18 19" key="1">
    <citation type="submission" date="2016-12" db="EMBL/GenBank/DDBJ databases">
        <title>Genome sequencing of Methylocaldum marinum.</title>
        <authorList>
            <person name="Takeuchi M."/>
            <person name="Kamagata Y."/>
            <person name="Hiraoka S."/>
            <person name="Oshima K."/>
            <person name="Hattori M."/>
            <person name="Iwasaki W."/>
        </authorList>
    </citation>
    <scope>NUCLEOTIDE SEQUENCE [LARGE SCALE GENOMIC DNA]</scope>
    <source>
        <strain evidence="18 19">S8</strain>
    </source>
</reference>
<dbReference type="Pfam" id="PF01351">
    <property type="entry name" value="RNase_HII"/>
    <property type="match status" value="1"/>
</dbReference>
<dbReference type="GO" id="GO:0032299">
    <property type="term" value="C:ribonuclease H2 complex"/>
    <property type="evidence" value="ECO:0007669"/>
    <property type="project" value="TreeGrafter"/>
</dbReference>
<evidence type="ECO:0000256" key="3">
    <source>
        <dbReference type="ARBA" id="ARBA00004065"/>
    </source>
</evidence>
<keyword evidence="10 14" id="KW-0479">Metal-binding</keyword>
<evidence type="ECO:0000256" key="16">
    <source>
        <dbReference type="RuleBase" id="RU003515"/>
    </source>
</evidence>
<dbReference type="SUPFAM" id="SSF53098">
    <property type="entry name" value="Ribonuclease H-like"/>
    <property type="match status" value="1"/>
</dbReference>
<dbReference type="OrthoDB" id="9803420at2"/>
<evidence type="ECO:0000256" key="10">
    <source>
        <dbReference type="ARBA" id="ARBA00022723"/>
    </source>
</evidence>
<dbReference type="GO" id="GO:0043137">
    <property type="term" value="P:DNA replication, removal of RNA primer"/>
    <property type="evidence" value="ECO:0007669"/>
    <property type="project" value="TreeGrafter"/>
</dbReference>
<evidence type="ECO:0000313" key="18">
    <source>
        <dbReference type="EMBL" id="BBA34304.1"/>
    </source>
</evidence>
<dbReference type="CDD" id="cd07182">
    <property type="entry name" value="RNase_HII_bacteria_HII_like"/>
    <property type="match status" value="1"/>
</dbReference>
<dbReference type="PANTHER" id="PTHR10954">
    <property type="entry name" value="RIBONUCLEASE H2 SUBUNIT A"/>
    <property type="match status" value="1"/>
</dbReference>
<evidence type="ECO:0000256" key="12">
    <source>
        <dbReference type="ARBA" id="ARBA00022801"/>
    </source>
</evidence>
<evidence type="ECO:0000256" key="1">
    <source>
        <dbReference type="ARBA" id="ARBA00000077"/>
    </source>
</evidence>
<evidence type="ECO:0000256" key="5">
    <source>
        <dbReference type="ARBA" id="ARBA00007383"/>
    </source>
</evidence>
<feature type="binding site" evidence="14 15">
    <location>
        <position position="9"/>
    </location>
    <ligand>
        <name>a divalent metal cation</name>
        <dbReference type="ChEBI" id="CHEBI:60240"/>
    </ligand>
</feature>
<comment type="cofactor">
    <cofactor evidence="2">
        <name>Mg(2+)</name>
        <dbReference type="ChEBI" id="CHEBI:18420"/>
    </cofactor>
</comment>
<feature type="binding site" evidence="14 15">
    <location>
        <position position="8"/>
    </location>
    <ligand>
        <name>a divalent metal cation</name>
        <dbReference type="ChEBI" id="CHEBI:60240"/>
    </ligand>
</feature>
<protein>
    <recommendedName>
        <fullName evidence="7 14">Ribonuclease HII</fullName>
        <shortName evidence="14">RNase HII</shortName>
        <ecNumber evidence="6 14">3.1.26.4</ecNumber>
    </recommendedName>
</protein>
<comment type="cofactor">
    <cofactor evidence="14 15">
        <name>Mn(2+)</name>
        <dbReference type="ChEBI" id="CHEBI:29035"/>
    </cofactor>
    <cofactor evidence="14 15">
        <name>Mg(2+)</name>
        <dbReference type="ChEBI" id="CHEBI:18420"/>
    </cofactor>
    <text evidence="14 15">Manganese or magnesium. Binds 1 divalent metal ion per monomer in the absence of substrate. May bind a second metal ion after substrate binding.</text>
</comment>
<evidence type="ECO:0000256" key="11">
    <source>
        <dbReference type="ARBA" id="ARBA00022759"/>
    </source>
</evidence>
<evidence type="ECO:0000256" key="9">
    <source>
        <dbReference type="ARBA" id="ARBA00022722"/>
    </source>
</evidence>
<keyword evidence="8 14" id="KW-0963">Cytoplasm</keyword>
<dbReference type="NCBIfam" id="NF000596">
    <property type="entry name" value="PRK00015.1-4"/>
    <property type="match status" value="1"/>
</dbReference>
<dbReference type="InterPro" id="IPR036397">
    <property type="entry name" value="RNaseH_sf"/>
</dbReference>
<comment type="catalytic activity">
    <reaction evidence="1 14 15 16">
        <text>Endonucleolytic cleavage to 5'-phosphomonoester.</text>
        <dbReference type="EC" id="3.1.26.4"/>
    </reaction>
</comment>
<dbReference type="GO" id="GO:0005737">
    <property type="term" value="C:cytoplasm"/>
    <property type="evidence" value="ECO:0007669"/>
    <property type="project" value="UniProtKB-SubCell"/>
</dbReference>
<evidence type="ECO:0000256" key="15">
    <source>
        <dbReference type="PROSITE-ProRule" id="PRU01319"/>
    </source>
</evidence>
<evidence type="ECO:0000259" key="17">
    <source>
        <dbReference type="PROSITE" id="PS51975"/>
    </source>
</evidence>
<feature type="binding site" evidence="14 15">
    <location>
        <position position="100"/>
    </location>
    <ligand>
        <name>a divalent metal cation</name>
        <dbReference type="ChEBI" id="CHEBI:60240"/>
    </ligand>
</feature>
<sequence>MALIAGCDEVGRGCIAGPVVAAVVVIEDDFHVAGLADSKKLSPERRERLAAAITTKALAWAIGRAEASEIDRINILQASLLAMRRAFDALPVKPDLALVDGNRYPEFPCPGEAIVGGDARVPAISAASILAKVFRDREMGILDSLHPGYELGLHKGYPTAIHISRLRELGPSPGHRQSFGPVKRINAPAIRLTSFKLQRNVDGTFGNQSGGTETG</sequence>
<dbReference type="HAMAP" id="MF_00052_B">
    <property type="entry name" value="RNase_HII_B"/>
    <property type="match status" value="1"/>
</dbReference>
<comment type="function">
    <text evidence="3 14 16">Endonuclease that specifically degrades the RNA of RNA-DNA hybrids.</text>
</comment>
<dbReference type="InterPro" id="IPR001352">
    <property type="entry name" value="RNase_HII/HIII"/>
</dbReference>
<dbReference type="InterPro" id="IPR024567">
    <property type="entry name" value="RNase_HII/HIII_dom"/>
</dbReference>
<organism evidence="18 19">
    <name type="scientific">Methylocaldum marinum</name>
    <dbReference type="NCBI Taxonomy" id="1432792"/>
    <lineage>
        <taxon>Bacteria</taxon>
        <taxon>Pseudomonadati</taxon>
        <taxon>Pseudomonadota</taxon>
        <taxon>Gammaproteobacteria</taxon>
        <taxon>Methylococcales</taxon>
        <taxon>Methylococcaceae</taxon>
        <taxon>Methylocaldum</taxon>
    </lineage>
</organism>
<dbReference type="AlphaFoldDB" id="A0A250KS11"/>
<comment type="subcellular location">
    <subcellularLocation>
        <location evidence="4 14">Cytoplasm</location>
    </subcellularLocation>
</comment>
<dbReference type="EMBL" id="AP017928">
    <property type="protein sequence ID" value="BBA34304.1"/>
    <property type="molecule type" value="Genomic_DNA"/>
</dbReference>
<dbReference type="Gene3D" id="3.30.420.10">
    <property type="entry name" value="Ribonuclease H-like superfamily/Ribonuclease H"/>
    <property type="match status" value="1"/>
</dbReference>
<keyword evidence="11 14" id="KW-0255">Endonuclease</keyword>
<evidence type="ECO:0000256" key="8">
    <source>
        <dbReference type="ARBA" id="ARBA00022490"/>
    </source>
</evidence>
<proteinExistence type="inferred from homology"/>
<evidence type="ECO:0000256" key="14">
    <source>
        <dbReference type="HAMAP-Rule" id="MF_00052"/>
    </source>
</evidence>
<keyword evidence="9 14" id="KW-0540">Nuclease</keyword>
<dbReference type="PROSITE" id="PS51975">
    <property type="entry name" value="RNASE_H_2"/>
    <property type="match status" value="1"/>
</dbReference>
<comment type="similarity">
    <text evidence="5 14 16">Belongs to the RNase HII family.</text>
</comment>
<accession>A0A250KS11</accession>
<evidence type="ECO:0000256" key="2">
    <source>
        <dbReference type="ARBA" id="ARBA00001946"/>
    </source>
</evidence>
<evidence type="ECO:0000256" key="6">
    <source>
        <dbReference type="ARBA" id="ARBA00012180"/>
    </source>
</evidence>
<dbReference type="Proteomes" id="UP000266313">
    <property type="component" value="Chromosome"/>
</dbReference>
<evidence type="ECO:0000256" key="4">
    <source>
        <dbReference type="ARBA" id="ARBA00004496"/>
    </source>
</evidence>
<dbReference type="NCBIfam" id="NF000595">
    <property type="entry name" value="PRK00015.1-3"/>
    <property type="match status" value="1"/>
</dbReference>
<keyword evidence="13 14" id="KW-0464">Manganese</keyword>
<evidence type="ECO:0000256" key="13">
    <source>
        <dbReference type="ARBA" id="ARBA00023211"/>
    </source>
</evidence>
<keyword evidence="12 14" id="KW-0378">Hydrolase</keyword>
<evidence type="ECO:0000313" key="19">
    <source>
        <dbReference type="Proteomes" id="UP000266313"/>
    </source>
</evidence>
<gene>
    <name evidence="14" type="primary">rnhB</name>
    <name evidence="18" type="ORF">sS8_2352</name>
</gene>
<dbReference type="GO" id="GO:0004523">
    <property type="term" value="F:RNA-DNA hybrid ribonuclease activity"/>
    <property type="evidence" value="ECO:0007669"/>
    <property type="project" value="UniProtKB-UniRule"/>
</dbReference>
<keyword evidence="19" id="KW-1185">Reference proteome</keyword>
<evidence type="ECO:0000256" key="7">
    <source>
        <dbReference type="ARBA" id="ARBA00019179"/>
    </source>
</evidence>
<dbReference type="InterPro" id="IPR012337">
    <property type="entry name" value="RNaseH-like_sf"/>
</dbReference>
<dbReference type="GO" id="GO:0006298">
    <property type="term" value="P:mismatch repair"/>
    <property type="evidence" value="ECO:0007669"/>
    <property type="project" value="TreeGrafter"/>
</dbReference>
<dbReference type="PANTHER" id="PTHR10954:SF18">
    <property type="entry name" value="RIBONUCLEASE HII"/>
    <property type="match status" value="1"/>
</dbReference>
<dbReference type="GO" id="GO:0003723">
    <property type="term" value="F:RNA binding"/>
    <property type="evidence" value="ECO:0007669"/>
    <property type="project" value="UniProtKB-UniRule"/>
</dbReference>